<dbReference type="Proteomes" id="UP000784294">
    <property type="component" value="Unassembled WGS sequence"/>
</dbReference>
<proteinExistence type="predicted"/>
<accession>A0A3S5AGB3</accession>
<feature type="region of interest" description="Disordered" evidence="1">
    <location>
        <begin position="1"/>
        <end position="21"/>
    </location>
</feature>
<feature type="compositionally biased region" description="Low complexity" evidence="1">
    <location>
        <begin position="80"/>
        <end position="100"/>
    </location>
</feature>
<keyword evidence="3" id="KW-1185">Reference proteome</keyword>
<protein>
    <submittedName>
        <fullName evidence="2">Uncharacterized protein</fullName>
    </submittedName>
</protein>
<evidence type="ECO:0000313" key="3">
    <source>
        <dbReference type="Proteomes" id="UP000784294"/>
    </source>
</evidence>
<dbReference type="EMBL" id="CAAALY010060067">
    <property type="protein sequence ID" value="VEL23114.1"/>
    <property type="molecule type" value="Genomic_DNA"/>
</dbReference>
<reference evidence="2" key="1">
    <citation type="submission" date="2018-11" db="EMBL/GenBank/DDBJ databases">
        <authorList>
            <consortium name="Pathogen Informatics"/>
        </authorList>
    </citation>
    <scope>NUCLEOTIDE SEQUENCE</scope>
</reference>
<feature type="region of interest" description="Disordered" evidence="1">
    <location>
        <begin position="64"/>
        <end position="152"/>
    </location>
</feature>
<feature type="compositionally biased region" description="Polar residues" evidence="1">
    <location>
        <begin position="131"/>
        <end position="152"/>
    </location>
</feature>
<name>A0A3S5AGB3_9PLAT</name>
<comment type="caution">
    <text evidence="2">The sequence shown here is derived from an EMBL/GenBank/DDBJ whole genome shotgun (WGS) entry which is preliminary data.</text>
</comment>
<gene>
    <name evidence="2" type="ORF">PXEA_LOCUS16554</name>
</gene>
<sequence>MSDSCFNESVSSPPPSPQPHKACQLCLRRFLSGRPIFEAKPAGRKTSGANPAFFITSPMRITTGTPFLNTFSPSPPPPSSRLHPPSSTQSSSSRLQQQTSMLGHARHSAFPTCSHWPPPSRQPHSPLCHPNNESTFLPSTPPLTSVSWPLAR</sequence>
<organism evidence="2 3">
    <name type="scientific">Protopolystoma xenopodis</name>
    <dbReference type="NCBI Taxonomy" id="117903"/>
    <lineage>
        <taxon>Eukaryota</taxon>
        <taxon>Metazoa</taxon>
        <taxon>Spiralia</taxon>
        <taxon>Lophotrochozoa</taxon>
        <taxon>Platyhelminthes</taxon>
        <taxon>Monogenea</taxon>
        <taxon>Polyopisthocotylea</taxon>
        <taxon>Polystomatidea</taxon>
        <taxon>Polystomatidae</taxon>
        <taxon>Protopolystoma</taxon>
    </lineage>
</organism>
<evidence type="ECO:0000256" key="1">
    <source>
        <dbReference type="SAM" id="MobiDB-lite"/>
    </source>
</evidence>
<evidence type="ECO:0000313" key="2">
    <source>
        <dbReference type="EMBL" id="VEL23114.1"/>
    </source>
</evidence>
<dbReference type="AlphaFoldDB" id="A0A3S5AGB3"/>